<sequence>MDLLIIIIGAFFMILVLSNQYVALKKISQLQQSLEETNHALNLALADNDDTLIKRIH</sequence>
<keyword evidence="2" id="KW-1185">Reference proteome</keyword>
<name>A0A1X7ISB1_9BACL</name>
<dbReference type="RefSeq" id="WP_169025754.1">
    <property type="nucleotide sequence ID" value="NZ_FXAZ01000001.1"/>
</dbReference>
<evidence type="ECO:0000313" key="1">
    <source>
        <dbReference type="EMBL" id="SMG18067.1"/>
    </source>
</evidence>
<protein>
    <submittedName>
        <fullName evidence="1">Uncharacterized protein</fullName>
    </submittedName>
</protein>
<dbReference type="EMBL" id="FXAZ01000001">
    <property type="protein sequence ID" value="SMG18067.1"/>
    <property type="molecule type" value="Genomic_DNA"/>
</dbReference>
<reference evidence="1 2" key="1">
    <citation type="submission" date="2017-04" db="EMBL/GenBank/DDBJ databases">
        <authorList>
            <person name="Afonso C.L."/>
            <person name="Miller P.J."/>
            <person name="Scott M.A."/>
            <person name="Spackman E."/>
            <person name="Goraichik I."/>
            <person name="Dimitrov K.M."/>
            <person name="Suarez D.L."/>
            <person name="Swayne D.E."/>
        </authorList>
    </citation>
    <scope>NUCLEOTIDE SEQUENCE [LARGE SCALE GENOMIC DNA]</scope>
    <source>
        <strain evidence="1 2">11</strain>
    </source>
</reference>
<evidence type="ECO:0000313" key="2">
    <source>
        <dbReference type="Proteomes" id="UP000193834"/>
    </source>
</evidence>
<organism evidence="1 2">
    <name type="scientific">Paenibacillus aquistagni</name>
    <dbReference type="NCBI Taxonomy" id="1852522"/>
    <lineage>
        <taxon>Bacteria</taxon>
        <taxon>Bacillati</taxon>
        <taxon>Bacillota</taxon>
        <taxon>Bacilli</taxon>
        <taxon>Bacillales</taxon>
        <taxon>Paenibacillaceae</taxon>
        <taxon>Paenibacillus</taxon>
    </lineage>
</organism>
<accession>A0A1X7ISB1</accession>
<gene>
    <name evidence="1" type="ORF">SAMN06295960_0763</name>
</gene>
<dbReference type="Proteomes" id="UP000193834">
    <property type="component" value="Unassembled WGS sequence"/>
</dbReference>
<dbReference type="AlphaFoldDB" id="A0A1X7ISB1"/>
<proteinExistence type="predicted"/>